<protein>
    <submittedName>
        <fullName evidence="2">HD-GYP domain-containing protein</fullName>
    </submittedName>
</protein>
<reference evidence="3" key="1">
    <citation type="submission" date="2017-11" db="EMBL/GenBank/DDBJ databases">
        <authorList>
            <person name="Zhu W."/>
        </authorList>
    </citation>
    <scope>NUCLEOTIDE SEQUENCE [LARGE SCALE GENOMIC DNA]</scope>
    <source>
        <strain evidence="3">CAU 1051</strain>
    </source>
</reference>
<dbReference type="PANTHER" id="PTHR43155:SF2">
    <property type="entry name" value="CYCLIC DI-GMP PHOSPHODIESTERASE PA4108"/>
    <property type="match status" value="1"/>
</dbReference>
<feature type="domain" description="HD-GYP" evidence="1">
    <location>
        <begin position="123"/>
        <end position="319"/>
    </location>
</feature>
<evidence type="ECO:0000313" key="2">
    <source>
        <dbReference type="EMBL" id="RDW16805.1"/>
    </source>
</evidence>
<dbReference type="InterPro" id="IPR037522">
    <property type="entry name" value="HD_GYP_dom"/>
</dbReference>
<dbReference type="SMART" id="SM00471">
    <property type="entry name" value="HDc"/>
    <property type="match status" value="1"/>
</dbReference>
<organism evidence="2 3">
    <name type="scientific">Oceanobacillus chungangensis</name>
    <dbReference type="NCBI Taxonomy" id="1229152"/>
    <lineage>
        <taxon>Bacteria</taxon>
        <taxon>Bacillati</taxon>
        <taxon>Bacillota</taxon>
        <taxon>Bacilli</taxon>
        <taxon>Bacillales</taxon>
        <taxon>Bacillaceae</taxon>
        <taxon>Oceanobacillus</taxon>
    </lineage>
</organism>
<proteinExistence type="predicted"/>
<name>A0A3D8PNS7_9BACI</name>
<dbReference type="RefSeq" id="WP_115750559.1">
    <property type="nucleotide sequence ID" value="NZ_PIOD01000016.1"/>
</dbReference>
<dbReference type="AlphaFoldDB" id="A0A3D8PNS7"/>
<dbReference type="Gene3D" id="1.10.3210.10">
    <property type="entry name" value="Hypothetical protein af1432"/>
    <property type="match status" value="1"/>
</dbReference>
<dbReference type="InterPro" id="IPR003607">
    <property type="entry name" value="HD/PDEase_dom"/>
</dbReference>
<keyword evidence="3" id="KW-1185">Reference proteome</keyword>
<evidence type="ECO:0000313" key="3">
    <source>
        <dbReference type="Proteomes" id="UP000256520"/>
    </source>
</evidence>
<dbReference type="OrthoDB" id="9759601at2"/>
<evidence type="ECO:0000259" key="1">
    <source>
        <dbReference type="PROSITE" id="PS51832"/>
    </source>
</evidence>
<dbReference type="CDD" id="cd00077">
    <property type="entry name" value="HDc"/>
    <property type="match status" value="1"/>
</dbReference>
<dbReference type="PROSITE" id="PS51832">
    <property type="entry name" value="HD_GYP"/>
    <property type="match status" value="1"/>
</dbReference>
<comment type="caution">
    <text evidence="2">The sequence shown here is derived from an EMBL/GenBank/DDBJ whole genome shotgun (WGS) entry which is preliminary data.</text>
</comment>
<dbReference type="PANTHER" id="PTHR43155">
    <property type="entry name" value="CYCLIC DI-GMP PHOSPHODIESTERASE PA4108-RELATED"/>
    <property type="match status" value="1"/>
</dbReference>
<gene>
    <name evidence="2" type="ORF">CWR45_14380</name>
</gene>
<dbReference type="Pfam" id="PF13487">
    <property type="entry name" value="HD_5"/>
    <property type="match status" value="1"/>
</dbReference>
<dbReference type="Proteomes" id="UP000256520">
    <property type="component" value="Unassembled WGS sequence"/>
</dbReference>
<sequence length="364" mass="41378">MLVEPSQLIPGCVLLRDVKGKSNRPIIPESTVLTEEHIMVLQKYLVQTVAVATKLATGDTYVPKAIEQKKIIKQKQIEAEQNLSFSDHFTEVVADYKQLFIQWQNGMPIDIPAVRKLIIPLLERIENINTEAYTLHHETTKSEYIYYHSVAVGILSAYIGKKLDYSKGEWLQIGLAGFLSDSGMAKIDSNIISKTGYLTDSEFAEIKKHPTFSYRLLEHLPAINPAVKLAVVQHHERLDGSGYPLGIAQDKIHIYARIIAIADTYYAMTSDRLYREKKSAFQVIEEIQKEQYSKLDYQIVKVFIEHLLNIATGTKVMLSNGQTGKIVFTNPDNPTRPMIQLDTNNEIIVLKDRPDLYINEIMKD</sequence>
<accession>A0A3D8PNS7</accession>
<dbReference type="EMBL" id="PIOD01000016">
    <property type="protein sequence ID" value="RDW16805.1"/>
    <property type="molecule type" value="Genomic_DNA"/>
</dbReference>
<dbReference type="SUPFAM" id="SSF109604">
    <property type="entry name" value="HD-domain/PDEase-like"/>
    <property type="match status" value="1"/>
</dbReference>